<dbReference type="SUPFAM" id="SSF52540">
    <property type="entry name" value="P-loop containing nucleoside triphosphate hydrolases"/>
    <property type="match status" value="1"/>
</dbReference>
<proteinExistence type="inferred from homology"/>
<feature type="domain" description="DEAD-box RNA helicase Q" evidence="15">
    <location>
        <begin position="1"/>
        <end position="29"/>
    </location>
</feature>
<dbReference type="GO" id="GO:0003676">
    <property type="term" value="F:nucleic acid binding"/>
    <property type="evidence" value="ECO:0007669"/>
    <property type="project" value="InterPro"/>
</dbReference>
<dbReference type="RefSeq" id="WP_067913789.1">
    <property type="nucleotide sequence ID" value="NZ_KQ954246.1"/>
</dbReference>
<dbReference type="GO" id="GO:0016787">
    <property type="term" value="F:hydrolase activity"/>
    <property type="evidence" value="ECO:0007669"/>
    <property type="project" value="UniProtKB-KW"/>
</dbReference>
<name>A0A117UTE6_9SPHN</name>
<dbReference type="GO" id="GO:0005829">
    <property type="term" value="C:cytosol"/>
    <property type="evidence" value="ECO:0007669"/>
    <property type="project" value="TreeGrafter"/>
</dbReference>
<keyword evidence="4 11" id="KW-0378">Hydrolase</keyword>
<dbReference type="InterPro" id="IPR027417">
    <property type="entry name" value="P-loop_NTPase"/>
</dbReference>
<feature type="short sequence motif" description="Q motif" evidence="10">
    <location>
        <begin position="1"/>
        <end position="29"/>
    </location>
</feature>
<dbReference type="GO" id="GO:0003724">
    <property type="term" value="F:RNA helicase activity"/>
    <property type="evidence" value="ECO:0007669"/>
    <property type="project" value="UniProtKB-EC"/>
</dbReference>
<feature type="compositionally biased region" description="Basic and acidic residues" evidence="12">
    <location>
        <begin position="383"/>
        <end position="395"/>
    </location>
</feature>
<dbReference type="PANTHER" id="PTHR47959:SF13">
    <property type="entry name" value="ATP-DEPENDENT RNA HELICASE RHLE"/>
    <property type="match status" value="1"/>
</dbReference>
<dbReference type="PROSITE" id="PS51194">
    <property type="entry name" value="HELICASE_CTER"/>
    <property type="match status" value="1"/>
</dbReference>
<dbReference type="GO" id="GO:0005524">
    <property type="term" value="F:ATP binding"/>
    <property type="evidence" value="ECO:0007669"/>
    <property type="project" value="UniProtKB-KW"/>
</dbReference>
<evidence type="ECO:0000259" key="13">
    <source>
        <dbReference type="PROSITE" id="PS51192"/>
    </source>
</evidence>
<dbReference type="GO" id="GO:0042255">
    <property type="term" value="P:ribosome assembly"/>
    <property type="evidence" value="ECO:0007669"/>
    <property type="project" value="UniProtKB-ARBA"/>
</dbReference>
<keyword evidence="6 11" id="KW-0067">ATP-binding</keyword>
<dbReference type="PROSITE" id="PS00039">
    <property type="entry name" value="DEAD_ATP_HELICASE"/>
    <property type="match status" value="1"/>
</dbReference>
<comment type="similarity">
    <text evidence="7 11">Belongs to the DEAD box helicase family.</text>
</comment>
<evidence type="ECO:0000256" key="10">
    <source>
        <dbReference type="PROSITE-ProRule" id="PRU00552"/>
    </source>
</evidence>
<dbReference type="EC" id="3.6.4.13" evidence="1"/>
<evidence type="ECO:0000259" key="14">
    <source>
        <dbReference type="PROSITE" id="PS51194"/>
    </source>
</evidence>
<evidence type="ECO:0000256" key="2">
    <source>
        <dbReference type="ARBA" id="ARBA00022490"/>
    </source>
</evidence>
<evidence type="ECO:0000313" key="17">
    <source>
        <dbReference type="Proteomes" id="UP000058012"/>
    </source>
</evidence>
<dbReference type="Pfam" id="PF00270">
    <property type="entry name" value="DEAD"/>
    <property type="match status" value="1"/>
</dbReference>
<feature type="domain" description="Helicase ATP-binding" evidence="13">
    <location>
        <begin position="32"/>
        <end position="205"/>
    </location>
</feature>
<dbReference type="PANTHER" id="PTHR47959">
    <property type="entry name" value="ATP-DEPENDENT RNA HELICASE RHLE-RELATED"/>
    <property type="match status" value="1"/>
</dbReference>
<evidence type="ECO:0000256" key="5">
    <source>
        <dbReference type="ARBA" id="ARBA00022806"/>
    </source>
</evidence>
<feature type="compositionally biased region" description="Low complexity" evidence="12">
    <location>
        <begin position="401"/>
        <end position="411"/>
    </location>
</feature>
<dbReference type="InterPro" id="IPR044742">
    <property type="entry name" value="DEAD/DEAH_RhlB"/>
</dbReference>
<dbReference type="AlphaFoldDB" id="A0A117UTE6"/>
<dbReference type="FunFam" id="3.40.50.300:FF:000108">
    <property type="entry name" value="ATP-dependent RNA helicase RhlE"/>
    <property type="match status" value="1"/>
</dbReference>
<dbReference type="PROSITE" id="PS51195">
    <property type="entry name" value="Q_MOTIF"/>
    <property type="match status" value="1"/>
</dbReference>
<feature type="domain" description="Helicase C-terminal" evidence="14">
    <location>
        <begin position="231"/>
        <end position="387"/>
    </location>
</feature>
<evidence type="ECO:0000256" key="12">
    <source>
        <dbReference type="SAM" id="MobiDB-lite"/>
    </source>
</evidence>
<evidence type="ECO:0000256" key="9">
    <source>
        <dbReference type="ARBA" id="ARBA00074363"/>
    </source>
</evidence>
<keyword evidence="5 11" id="KW-0347">Helicase</keyword>
<dbReference type="SMART" id="SM00487">
    <property type="entry name" value="DEXDc"/>
    <property type="match status" value="1"/>
</dbReference>
<comment type="caution">
    <text evidence="16">The sequence shown here is derived from an EMBL/GenBank/DDBJ whole genome shotgun (WGS) entry which is preliminary data.</text>
</comment>
<dbReference type="InterPro" id="IPR001650">
    <property type="entry name" value="Helicase_C-like"/>
</dbReference>
<dbReference type="InterPro" id="IPR014001">
    <property type="entry name" value="Helicase_ATP-bd"/>
</dbReference>
<evidence type="ECO:0000259" key="15">
    <source>
        <dbReference type="PROSITE" id="PS51195"/>
    </source>
</evidence>
<dbReference type="STRING" id="1117702.AQZ52_17165"/>
<keyword evidence="17" id="KW-1185">Reference proteome</keyword>
<dbReference type="Gene3D" id="3.40.50.300">
    <property type="entry name" value="P-loop containing nucleotide triphosphate hydrolases"/>
    <property type="match status" value="2"/>
</dbReference>
<feature type="region of interest" description="Disordered" evidence="12">
    <location>
        <begin position="383"/>
        <end position="459"/>
    </location>
</feature>
<evidence type="ECO:0000256" key="8">
    <source>
        <dbReference type="ARBA" id="ARBA00047984"/>
    </source>
</evidence>
<evidence type="ECO:0000256" key="4">
    <source>
        <dbReference type="ARBA" id="ARBA00022801"/>
    </source>
</evidence>
<dbReference type="SMART" id="SM00490">
    <property type="entry name" value="HELICc"/>
    <property type="match status" value="1"/>
</dbReference>
<dbReference type="CDD" id="cd18787">
    <property type="entry name" value="SF2_C_DEAD"/>
    <property type="match status" value="1"/>
</dbReference>
<dbReference type="EMBL" id="LLZS01000009">
    <property type="protein sequence ID" value="KUR70530.1"/>
    <property type="molecule type" value="Genomic_DNA"/>
</dbReference>
<accession>A0A117UTE6</accession>
<dbReference type="Proteomes" id="UP000058012">
    <property type="component" value="Unassembled WGS sequence"/>
</dbReference>
<dbReference type="Pfam" id="PF00271">
    <property type="entry name" value="Helicase_C"/>
    <property type="match status" value="1"/>
</dbReference>
<evidence type="ECO:0000256" key="7">
    <source>
        <dbReference type="ARBA" id="ARBA00038437"/>
    </source>
</evidence>
<dbReference type="GO" id="GO:0009266">
    <property type="term" value="P:response to temperature stimulus"/>
    <property type="evidence" value="ECO:0007669"/>
    <property type="project" value="UniProtKB-ARBA"/>
</dbReference>
<organism evidence="16 17">
    <name type="scientific">Novosphingobium fuchskuhlense</name>
    <dbReference type="NCBI Taxonomy" id="1117702"/>
    <lineage>
        <taxon>Bacteria</taxon>
        <taxon>Pseudomonadati</taxon>
        <taxon>Pseudomonadota</taxon>
        <taxon>Alphaproteobacteria</taxon>
        <taxon>Sphingomonadales</taxon>
        <taxon>Sphingomonadaceae</taxon>
        <taxon>Novosphingobium</taxon>
    </lineage>
</organism>
<evidence type="ECO:0000313" key="16">
    <source>
        <dbReference type="EMBL" id="KUR70530.1"/>
    </source>
</evidence>
<evidence type="ECO:0000256" key="1">
    <source>
        <dbReference type="ARBA" id="ARBA00012552"/>
    </source>
</evidence>
<comment type="catalytic activity">
    <reaction evidence="8">
        <text>ATP + H2O = ADP + phosphate + H(+)</text>
        <dbReference type="Rhea" id="RHEA:13065"/>
        <dbReference type="ChEBI" id="CHEBI:15377"/>
        <dbReference type="ChEBI" id="CHEBI:15378"/>
        <dbReference type="ChEBI" id="CHEBI:30616"/>
        <dbReference type="ChEBI" id="CHEBI:43474"/>
        <dbReference type="ChEBI" id="CHEBI:456216"/>
        <dbReference type="EC" id="3.6.4.13"/>
    </reaction>
</comment>
<dbReference type="OrthoDB" id="9805696at2"/>
<dbReference type="PROSITE" id="PS51192">
    <property type="entry name" value="HELICASE_ATP_BIND_1"/>
    <property type="match status" value="1"/>
</dbReference>
<evidence type="ECO:0000256" key="3">
    <source>
        <dbReference type="ARBA" id="ARBA00022741"/>
    </source>
</evidence>
<keyword evidence="3 11" id="KW-0547">Nucleotide-binding</keyword>
<reference evidence="16 17" key="1">
    <citation type="submission" date="2015-10" db="EMBL/GenBank/DDBJ databases">
        <title>Draft genome sequence of Novosphingobium fuchskuhlense DSM 25065 isolated from a surface water sample of the southwest basin of Lake Grosse Fuchskuhle.</title>
        <authorList>
            <person name="Ruckert C."/>
            <person name="Winkler A."/>
            <person name="Glaeser J."/>
            <person name="Grossart H.-P."/>
            <person name="Kalinowski J."/>
            <person name="Glaeser S."/>
        </authorList>
    </citation>
    <scope>NUCLEOTIDE SEQUENCE [LARGE SCALE GENOMIC DNA]</scope>
    <source>
        <strain evidence="16 17">FNE08-7</strain>
    </source>
</reference>
<keyword evidence="2" id="KW-0963">Cytoplasm</keyword>
<evidence type="ECO:0000256" key="6">
    <source>
        <dbReference type="ARBA" id="ARBA00022840"/>
    </source>
</evidence>
<evidence type="ECO:0000256" key="11">
    <source>
        <dbReference type="RuleBase" id="RU000492"/>
    </source>
</evidence>
<sequence length="459" mass="49902">MKFADLGLSDELLQSVLDAGYDTPTAIQAQAIPSVLMMRDIIGIAQTGTGKTASFVLPMIDILAHGRRRALMPRSLILEPTRELAAQVAENFEKYGKNHDLKMALLIGGVQMGDQVKALSDGVDVLIATPGRLMDLFERGKILLTGCELLVIDEADRMLDMGFIPDIETICSKLPPNRQTLLFSATMPPVIKKLADKFLSNPKYIEVARPASNNTNIAQHKIHVTTRGKREALRHLLRTDNVGTAIIFANRKTTVRELAKSLQQSGFSAGEIHGDMDQNARNAELQKFKDGVISILVASDVAARGLDVKGVSHVFNYDTPWHPDDYVHRIGRTGRAGASGRAFTFVTDDDAEAIANVEKLTGMKIPVFTLDGGDAAAEVPVAEKRERAPRAEKAPRKARAPKAAAEPVAEVEAPREVAAKPVRARRDEPRPPKDVLTELPSQPGEWNGPVPGFLSVSAL</sequence>
<protein>
    <recommendedName>
        <fullName evidence="9">DEAD-box ATP-dependent RNA helicase RhpA</fullName>
        <ecNumber evidence="1">3.6.4.13</ecNumber>
    </recommendedName>
</protein>
<gene>
    <name evidence="16" type="ORF">AQZ52_17165</name>
</gene>
<dbReference type="InterPro" id="IPR050079">
    <property type="entry name" value="DEAD_box_RNA_helicase"/>
</dbReference>
<dbReference type="CDD" id="cd00268">
    <property type="entry name" value="DEADc"/>
    <property type="match status" value="1"/>
</dbReference>
<dbReference type="InterPro" id="IPR014014">
    <property type="entry name" value="RNA_helicase_DEAD_Q_motif"/>
</dbReference>
<feature type="compositionally biased region" description="Basic and acidic residues" evidence="12">
    <location>
        <begin position="412"/>
        <end position="436"/>
    </location>
</feature>
<dbReference type="InterPro" id="IPR011545">
    <property type="entry name" value="DEAD/DEAH_box_helicase_dom"/>
</dbReference>
<dbReference type="InterPro" id="IPR000629">
    <property type="entry name" value="RNA-helicase_DEAD-box_CS"/>
</dbReference>